<dbReference type="PANTHER" id="PTHR48081">
    <property type="entry name" value="AB HYDROLASE SUPERFAMILY PROTEIN C4A8.06C"/>
    <property type="match status" value="1"/>
</dbReference>
<dbReference type="InterPro" id="IPR019826">
    <property type="entry name" value="Carboxylesterase_B_AS"/>
</dbReference>
<gene>
    <name evidence="3" type="ORF">G7078_02765</name>
</gene>
<protein>
    <submittedName>
        <fullName evidence="3">Alpha/beta hydrolase</fullName>
    </submittedName>
</protein>
<dbReference type="Gene3D" id="3.40.50.1820">
    <property type="entry name" value="alpha/beta hydrolase"/>
    <property type="match status" value="1"/>
</dbReference>
<keyword evidence="4" id="KW-1185">Reference proteome</keyword>
<dbReference type="InterPro" id="IPR050300">
    <property type="entry name" value="GDXG_lipolytic_enzyme"/>
</dbReference>
<reference evidence="3 4" key="1">
    <citation type="submission" date="2020-03" db="EMBL/GenBank/DDBJ databases">
        <title>Sphingomonas sp. nov., isolated from fish.</title>
        <authorList>
            <person name="Hyun D.-W."/>
            <person name="Bae J.-W."/>
        </authorList>
    </citation>
    <scope>NUCLEOTIDE SEQUENCE [LARGE SCALE GENOMIC DNA]</scope>
    <source>
        <strain evidence="3 4">HDW15C</strain>
    </source>
</reference>
<keyword evidence="1 3" id="KW-0378">Hydrolase</keyword>
<evidence type="ECO:0000313" key="3">
    <source>
        <dbReference type="EMBL" id="QIL01811.1"/>
    </source>
</evidence>
<organism evidence="3 4">
    <name type="scientific">Sphingomonas sinipercae</name>
    <dbReference type="NCBI Taxonomy" id="2714944"/>
    <lineage>
        <taxon>Bacteria</taxon>
        <taxon>Pseudomonadati</taxon>
        <taxon>Pseudomonadota</taxon>
        <taxon>Alphaproteobacteria</taxon>
        <taxon>Sphingomonadales</taxon>
        <taxon>Sphingomonadaceae</taxon>
        <taxon>Sphingomonas</taxon>
    </lineage>
</organism>
<dbReference type="AlphaFoldDB" id="A0A6G7ZLF9"/>
<dbReference type="Proteomes" id="UP000502502">
    <property type="component" value="Chromosome"/>
</dbReference>
<dbReference type="SUPFAM" id="SSF53474">
    <property type="entry name" value="alpha/beta-Hydrolases"/>
    <property type="match status" value="1"/>
</dbReference>
<dbReference type="PROSITE" id="PS00122">
    <property type="entry name" value="CARBOXYLESTERASE_B_1"/>
    <property type="match status" value="1"/>
</dbReference>
<dbReference type="PANTHER" id="PTHR48081:SF9">
    <property type="entry name" value="CARBOXYLESTERASE"/>
    <property type="match status" value="1"/>
</dbReference>
<evidence type="ECO:0000256" key="1">
    <source>
        <dbReference type="ARBA" id="ARBA00022801"/>
    </source>
</evidence>
<dbReference type="RefSeq" id="WP_166092752.1">
    <property type="nucleotide sequence ID" value="NZ_CP049871.1"/>
</dbReference>
<evidence type="ECO:0000313" key="4">
    <source>
        <dbReference type="Proteomes" id="UP000502502"/>
    </source>
</evidence>
<evidence type="ECO:0000259" key="2">
    <source>
        <dbReference type="Pfam" id="PF20434"/>
    </source>
</evidence>
<dbReference type="KEGG" id="ssin:G7078_02765"/>
<dbReference type="InterPro" id="IPR049492">
    <property type="entry name" value="BD-FAE-like_dom"/>
</dbReference>
<name>A0A6G7ZLF9_9SPHN</name>
<proteinExistence type="predicted"/>
<accession>A0A6G7ZLF9</accession>
<dbReference type="Pfam" id="PF20434">
    <property type="entry name" value="BD-FAE"/>
    <property type="match status" value="1"/>
</dbReference>
<dbReference type="PROSITE" id="PS51257">
    <property type="entry name" value="PROKAR_LIPOPROTEIN"/>
    <property type="match status" value="1"/>
</dbReference>
<dbReference type="GO" id="GO:0016787">
    <property type="term" value="F:hydrolase activity"/>
    <property type="evidence" value="ECO:0007669"/>
    <property type="project" value="UniProtKB-KW"/>
</dbReference>
<dbReference type="EMBL" id="CP049871">
    <property type="protein sequence ID" value="QIL01811.1"/>
    <property type="molecule type" value="Genomic_DNA"/>
</dbReference>
<sequence length="314" mass="33972">MEHQRKSPPRQRRRTAARWAWAAPLLGLAACSPARLLTNFDRLASGSQTRLAADGVPYAQGERQRLDIWAPRRASGEPLPVVIFFYGGGWNEGARGDYGFAGAAYASQGFIAVVPDYRLVPSVRFPAFVQDGALAVKWVRDNIDRFGGDPDRITLAGHSAGAYIGAMLALDERYLRAAGVERGTIKAAALLSGPYDFLPFNEPRGRNAFGAWADPQATQPITFVSRDAPPMLLAHGSADRVVSPRNSKALAERLQQAGARVTLRLYQGADHVDLASSLSRPFRGKTPALAESAAFLREQSAVARPRPASQIPAQ</sequence>
<feature type="domain" description="BD-FAE-like" evidence="2">
    <location>
        <begin position="66"/>
        <end position="254"/>
    </location>
</feature>
<dbReference type="InterPro" id="IPR029058">
    <property type="entry name" value="AB_hydrolase_fold"/>
</dbReference>